<dbReference type="AlphaFoldDB" id="A0AAE0WMJ4"/>
<name>A0AAE0WMJ4_9PEZI</name>
<protein>
    <submittedName>
        <fullName evidence="2">Uncharacterized protein</fullName>
    </submittedName>
</protein>
<dbReference type="Proteomes" id="UP001274830">
    <property type="component" value="Unassembled WGS sequence"/>
</dbReference>
<keyword evidence="3" id="KW-1185">Reference proteome</keyword>
<proteinExistence type="predicted"/>
<evidence type="ECO:0000313" key="3">
    <source>
        <dbReference type="Proteomes" id="UP001274830"/>
    </source>
</evidence>
<evidence type="ECO:0000256" key="1">
    <source>
        <dbReference type="SAM" id="MobiDB-lite"/>
    </source>
</evidence>
<feature type="region of interest" description="Disordered" evidence="1">
    <location>
        <begin position="37"/>
        <end position="56"/>
    </location>
</feature>
<feature type="compositionally biased region" description="Low complexity" evidence="1">
    <location>
        <begin position="38"/>
        <end position="49"/>
    </location>
</feature>
<reference evidence="2" key="1">
    <citation type="submission" date="2023-07" db="EMBL/GenBank/DDBJ databases">
        <title>Black Yeasts Isolated from many extreme environments.</title>
        <authorList>
            <person name="Coleine C."/>
            <person name="Stajich J.E."/>
            <person name="Selbmann L."/>
        </authorList>
    </citation>
    <scope>NUCLEOTIDE SEQUENCE</scope>
    <source>
        <strain evidence="2">CCFEE 5485</strain>
    </source>
</reference>
<sequence>MEDADDMEIDPAIAEAMGFTGFGGKKRKFKDDAFVDPATNNKTANGANNIPLGNRESRTGLEIAGSKSDVPRQGTSQQITLEQATLQDLRQGVKNERGDTVYFQPSFIEDPWKDLKAQ</sequence>
<gene>
    <name evidence="2" type="ORF">LTR78_005525</name>
</gene>
<dbReference type="EMBL" id="JAUTXT010000019">
    <property type="protein sequence ID" value="KAK3674439.1"/>
    <property type="molecule type" value="Genomic_DNA"/>
</dbReference>
<accession>A0AAE0WMJ4</accession>
<evidence type="ECO:0000313" key="2">
    <source>
        <dbReference type="EMBL" id="KAK3674439.1"/>
    </source>
</evidence>
<comment type="caution">
    <text evidence="2">The sequence shown here is derived from an EMBL/GenBank/DDBJ whole genome shotgun (WGS) entry which is preliminary data.</text>
</comment>
<organism evidence="2 3">
    <name type="scientific">Recurvomyces mirabilis</name>
    <dbReference type="NCBI Taxonomy" id="574656"/>
    <lineage>
        <taxon>Eukaryota</taxon>
        <taxon>Fungi</taxon>
        <taxon>Dikarya</taxon>
        <taxon>Ascomycota</taxon>
        <taxon>Pezizomycotina</taxon>
        <taxon>Dothideomycetes</taxon>
        <taxon>Dothideomycetidae</taxon>
        <taxon>Mycosphaerellales</taxon>
        <taxon>Teratosphaeriaceae</taxon>
        <taxon>Recurvomyces</taxon>
    </lineage>
</organism>